<name>A0AAE0SJX5_9BIVA</name>
<feature type="transmembrane region" description="Helical" evidence="2">
    <location>
        <begin position="202"/>
        <end position="225"/>
    </location>
</feature>
<keyword evidence="6" id="KW-1185">Reference proteome</keyword>
<dbReference type="SUPFAM" id="SSF49265">
    <property type="entry name" value="Fibronectin type III"/>
    <property type="match status" value="1"/>
</dbReference>
<comment type="caution">
    <text evidence="5">The sequence shown here is derived from an EMBL/GenBank/DDBJ whole genome shotgun (WGS) entry which is preliminary data.</text>
</comment>
<keyword evidence="1" id="KW-0245">EGF-like domain</keyword>
<reference evidence="5" key="1">
    <citation type="journal article" date="2021" name="Genome Biol. Evol.">
        <title>A High-Quality Reference Genome for a Parasitic Bivalve with Doubly Uniparental Inheritance (Bivalvia: Unionida).</title>
        <authorList>
            <person name="Smith C.H."/>
        </authorList>
    </citation>
    <scope>NUCLEOTIDE SEQUENCE</scope>
    <source>
        <strain evidence="5">CHS0354</strain>
    </source>
</reference>
<evidence type="ECO:0000259" key="4">
    <source>
        <dbReference type="PROSITE" id="PS50026"/>
    </source>
</evidence>
<keyword evidence="3" id="KW-0732">Signal</keyword>
<reference evidence="5" key="3">
    <citation type="submission" date="2023-05" db="EMBL/GenBank/DDBJ databases">
        <authorList>
            <person name="Smith C.H."/>
        </authorList>
    </citation>
    <scope>NUCLEOTIDE SEQUENCE</scope>
    <source>
        <strain evidence="5">CHS0354</strain>
        <tissue evidence="5">Mantle</tissue>
    </source>
</reference>
<evidence type="ECO:0000256" key="3">
    <source>
        <dbReference type="SAM" id="SignalP"/>
    </source>
</evidence>
<dbReference type="SUPFAM" id="SSF57196">
    <property type="entry name" value="EGF/Laminin"/>
    <property type="match status" value="1"/>
</dbReference>
<dbReference type="InterPro" id="IPR036116">
    <property type="entry name" value="FN3_sf"/>
</dbReference>
<organism evidence="5 6">
    <name type="scientific">Potamilus streckersoni</name>
    <dbReference type="NCBI Taxonomy" id="2493646"/>
    <lineage>
        <taxon>Eukaryota</taxon>
        <taxon>Metazoa</taxon>
        <taxon>Spiralia</taxon>
        <taxon>Lophotrochozoa</taxon>
        <taxon>Mollusca</taxon>
        <taxon>Bivalvia</taxon>
        <taxon>Autobranchia</taxon>
        <taxon>Heteroconchia</taxon>
        <taxon>Palaeoheterodonta</taxon>
        <taxon>Unionida</taxon>
        <taxon>Unionoidea</taxon>
        <taxon>Unionidae</taxon>
        <taxon>Ambleminae</taxon>
        <taxon>Lampsilini</taxon>
        <taxon>Potamilus</taxon>
    </lineage>
</organism>
<dbReference type="PROSITE" id="PS00022">
    <property type="entry name" value="EGF_1"/>
    <property type="match status" value="1"/>
</dbReference>
<comment type="caution">
    <text evidence="1">Lacks conserved residue(s) required for the propagation of feature annotation.</text>
</comment>
<keyword evidence="2" id="KW-0472">Membrane</keyword>
<feature type="disulfide bond" evidence="1">
    <location>
        <begin position="64"/>
        <end position="73"/>
    </location>
</feature>
<dbReference type="EMBL" id="JAEAOA010001332">
    <property type="protein sequence ID" value="KAK3593407.1"/>
    <property type="molecule type" value="Genomic_DNA"/>
</dbReference>
<keyword evidence="1" id="KW-1015">Disulfide bond</keyword>
<feature type="chain" id="PRO_5042004248" description="EGF-like domain-containing protein" evidence="3">
    <location>
        <begin position="25"/>
        <end position="339"/>
    </location>
</feature>
<evidence type="ECO:0000313" key="5">
    <source>
        <dbReference type="EMBL" id="KAK3593407.1"/>
    </source>
</evidence>
<sequence>MVTVSSYFSVQILVMFCITVRVPCFGFSAATDESERICQQLQCENNSSCRVRTENEKSQAECMCHGEWAGKRCEGVLHLATEAVKSSAAVFSVLYQIPPSSYPHNSSAKNDILSDFQFTVHYWTFNGSNFMCSILPNIHRRTFTILGLQPRTIYNVCVRSVHVDRCFPSPDLVKDNLTRNCIKLVTQNSTAETENQDGPPVYAIPLSVALAVVLLVTVVLLVIFFKLKKGKGVCITNTKNTRERHCSSDTNPELLLLTGTPPTPHLTISTPSSSAKRKYKQSKTGPRYTAFNSKTKESITLATVIEYTPEVSLEEPENEIMEMTTFRGRKKLAVLNENQ</sequence>
<feature type="domain" description="EGF-like" evidence="4">
    <location>
        <begin position="34"/>
        <end position="74"/>
    </location>
</feature>
<proteinExistence type="predicted"/>
<protein>
    <recommendedName>
        <fullName evidence="4">EGF-like domain-containing protein</fullName>
    </recommendedName>
</protein>
<feature type="signal peptide" evidence="3">
    <location>
        <begin position="1"/>
        <end position="24"/>
    </location>
</feature>
<accession>A0AAE0SJX5</accession>
<evidence type="ECO:0000313" key="6">
    <source>
        <dbReference type="Proteomes" id="UP001195483"/>
    </source>
</evidence>
<keyword evidence="2" id="KW-1133">Transmembrane helix</keyword>
<evidence type="ECO:0000256" key="1">
    <source>
        <dbReference type="PROSITE-ProRule" id="PRU00076"/>
    </source>
</evidence>
<keyword evidence="2" id="KW-0812">Transmembrane</keyword>
<gene>
    <name evidence="5" type="ORF">CHS0354_021987</name>
</gene>
<dbReference type="AlphaFoldDB" id="A0AAE0SJX5"/>
<reference evidence="5" key="2">
    <citation type="journal article" date="2021" name="Genome Biol. Evol.">
        <title>Developing a high-quality reference genome for a parasitic bivalve with doubly uniparental inheritance (Bivalvia: Unionida).</title>
        <authorList>
            <person name="Smith C.H."/>
        </authorList>
    </citation>
    <scope>NUCLEOTIDE SEQUENCE</scope>
    <source>
        <strain evidence="5">CHS0354</strain>
        <tissue evidence="5">Mantle</tissue>
    </source>
</reference>
<dbReference type="Proteomes" id="UP001195483">
    <property type="component" value="Unassembled WGS sequence"/>
</dbReference>
<dbReference type="PROSITE" id="PS50026">
    <property type="entry name" value="EGF_3"/>
    <property type="match status" value="1"/>
</dbReference>
<dbReference type="InterPro" id="IPR000742">
    <property type="entry name" value="EGF"/>
</dbReference>
<evidence type="ECO:0000256" key="2">
    <source>
        <dbReference type="SAM" id="Phobius"/>
    </source>
</evidence>